<dbReference type="Proteomes" id="UP000241206">
    <property type="component" value="Unassembled WGS sequence"/>
</dbReference>
<feature type="signal peptide" evidence="1">
    <location>
        <begin position="1"/>
        <end position="27"/>
    </location>
</feature>
<sequence length="329" mass="32359">MAITMIRRAALLACGALALAGTGNAQAGTALDYDVFALGNFTSAWTEVNGSLAAGGNVNVQGFSVGKDLGAGYSGASLVAGSNIVYASGTVFHGDAVAGGAITASGLTVANGVATQNAPVPVNFASEATRLQNLSASLSGLAANGAITSNGHSLTFTGTDAAVNVFNLTTSQLSSSGGFSVFIPEGSVAVFNVSGAAAALSGNGAYTINGQTIVNQSAGLASSLLFNFSDATALTFGGSWAGNVLAPGADATLGWGGFFGSLVANNITGNSEFYVGRFTGYDLVTNPPVSAPVPEPASWAMMIAGFGLIGGMLRRARFGKAAGEGAVLA</sequence>
<evidence type="ECO:0000259" key="3">
    <source>
        <dbReference type="Pfam" id="PF20597"/>
    </source>
</evidence>
<dbReference type="NCBIfam" id="NF035944">
    <property type="entry name" value="PEPxxWA-CTERM"/>
    <property type="match status" value="1"/>
</dbReference>
<dbReference type="AlphaFoldDB" id="A0A2T4I2R7"/>
<feature type="domain" description="Ice-binding protein C-terminal" evidence="2">
    <location>
        <begin position="292"/>
        <end position="315"/>
    </location>
</feature>
<dbReference type="InterPro" id="IPR026588">
    <property type="entry name" value="Choice_anch_A"/>
</dbReference>
<keyword evidence="1" id="KW-0732">Signal</keyword>
<accession>A0A2T4I2R7</accession>
<dbReference type="NCBIfam" id="TIGR02595">
    <property type="entry name" value="PEP_CTERM"/>
    <property type="match status" value="1"/>
</dbReference>
<dbReference type="InterPro" id="IPR013424">
    <property type="entry name" value="Ice-binding_C"/>
</dbReference>
<feature type="domain" description="Choice-of-anchor A" evidence="3">
    <location>
        <begin position="28"/>
        <end position="273"/>
    </location>
</feature>
<reference evidence="4 5" key="1">
    <citation type="submission" date="2017-11" db="EMBL/GenBank/DDBJ databases">
        <title>Sphingomonas oleivorans sp. nov., isolated from oil-contaminated soil.</title>
        <authorList>
            <person name="Wang L."/>
            <person name="Chen L."/>
        </authorList>
    </citation>
    <scope>NUCLEOTIDE SEQUENCE [LARGE SCALE GENOMIC DNA]</scope>
    <source>
        <strain evidence="4 5">K101</strain>
    </source>
</reference>
<dbReference type="NCBIfam" id="TIGR04215">
    <property type="entry name" value="choice_anch_A"/>
    <property type="match status" value="1"/>
</dbReference>
<feature type="chain" id="PRO_5015574459" evidence="1">
    <location>
        <begin position="28"/>
        <end position="329"/>
    </location>
</feature>
<dbReference type="EMBL" id="PHHF01000039">
    <property type="protein sequence ID" value="PTD23394.1"/>
    <property type="molecule type" value="Genomic_DNA"/>
</dbReference>
<protein>
    <submittedName>
        <fullName evidence="4">Uncharacterized protein</fullName>
    </submittedName>
</protein>
<evidence type="ECO:0000256" key="1">
    <source>
        <dbReference type="SAM" id="SignalP"/>
    </source>
</evidence>
<proteinExistence type="predicted"/>
<comment type="caution">
    <text evidence="4">The sequence shown here is derived from an EMBL/GenBank/DDBJ whole genome shotgun (WGS) entry which is preliminary data.</text>
</comment>
<dbReference type="Pfam" id="PF20597">
    <property type="entry name" value="pAdhesive_15"/>
    <property type="match status" value="1"/>
</dbReference>
<gene>
    <name evidence="4" type="ORF">CV103_08760</name>
</gene>
<dbReference type="Pfam" id="PF07589">
    <property type="entry name" value="PEP-CTERM"/>
    <property type="match status" value="1"/>
</dbReference>
<keyword evidence="5" id="KW-1185">Reference proteome</keyword>
<evidence type="ECO:0000259" key="2">
    <source>
        <dbReference type="Pfam" id="PF07589"/>
    </source>
</evidence>
<dbReference type="RefSeq" id="WP_107394671.1">
    <property type="nucleotide sequence ID" value="NZ_PHHF01000039.1"/>
</dbReference>
<name>A0A2T4I2R7_9SPHN</name>
<organism evidence="4 5">
    <name type="scientific">Edaphosphingomonas fennica</name>
    <dbReference type="NCBI Taxonomy" id="114404"/>
    <lineage>
        <taxon>Bacteria</taxon>
        <taxon>Pseudomonadati</taxon>
        <taxon>Pseudomonadota</taxon>
        <taxon>Alphaproteobacteria</taxon>
        <taxon>Sphingomonadales</taxon>
        <taxon>Rhizorhabdaceae</taxon>
        <taxon>Edaphosphingomonas</taxon>
    </lineage>
</organism>
<evidence type="ECO:0000313" key="4">
    <source>
        <dbReference type="EMBL" id="PTD23394.1"/>
    </source>
</evidence>
<evidence type="ECO:0000313" key="5">
    <source>
        <dbReference type="Proteomes" id="UP000241206"/>
    </source>
</evidence>